<evidence type="ECO:0000256" key="13">
    <source>
        <dbReference type="SAM" id="Phobius"/>
    </source>
</evidence>
<keyword evidence="6 13" id="KW-0812">Transmembrane</keyword>
<evidence type="ECO:0000256" key="3">
    <source>
        <dbReference type="ARBA" id="ARBA00022448"/>
    </source>
</evidence>
<keyword evidence="7" id="KW-0479">Metal-binding</keyword>
<keyword evidence="11 13" id="KW-0472">Membrane</keyword>
<feature type="transmembrane region" description="Helical" evidence="13">
    <location>
        <begin position="95"/>
        <end position="122"/>
    </location>
</feature>
<dbReference type="InterPro" id="IPR011577">
    <property type="entry name" value="Cyt_b561_bac/Ni-Hgenase"/>
</dbReference>
<comment type="similarity">
    <text evidence="12">Belongs to the cytochrome b561 family.</text>
</comment>
<accession>A0AA48HEU6</accession>
<protein>
    <submittedName>
        <fullName evidence="15">Cytochrome b</fullName>
    </submittedName>
</protein>
<dbReference type="Proteomes" id="UP001333710">
    <property type="component" value="Chromosome"/>
</dbReference>
<dbReference type="GO" id="GO:0046872">
    <property type="term" value="F:metal ion binding"/>
    <property type="evidence" value="ECO:0007669"/>
    <property type="project" value="UniProtKB-KW"/>
</dbReference>
<evidence type="ECO:0000256" key="8">
    <source>
        <dbReference type="ARBA" id="ARBA00022982"/>
    </source>
</evidence>
<evidence type="ECO:0000256" key="2">
    <source>
        <dbReference type="ARBA" id="ARBA00004651"/>
    </source>
</evidence>
<keyword evidence="10" id="KW-0408">Iron</keyword>
<evidence type="ECO:0000313" key="16">
    <source>
        <dbReference type="Proteomes" id="UP001333710"/>
    </source>
</evidence>
<dbReference type="KEGG" id="pmaw:MACH26_11840"/>
<reference evidence="15" key="1">
    <citation type="submission" date="2023-01" db="EMBL/GenBank/DDBJ databases">
        <title>Complete genome sequence of Planctobacterium marinum strain Dej080120_11.</title>
        <authorList>
            <person name="Ueki S."/>
            <person name="Maruyama F."/>
        </authorList>
    </citation>
    <scope>NUCLEOTIDE SEQUENCE</scope>
    <source>
        <strain evidence="15">Dej080120_11</strain>
    </source>
</reference>
<feature type="domain" description="Cytochrome b561 bacterial/Ni-hydrogenase" evidence="14">
    <location>
        <begin position="10"/>
        <end position="192"/>
    </location>
</feature>
<comment type="cofactor">
    <cofactor evidence="1">
        <name>heme b</name>
        <dbReference type="ChEBI" id="CHEBI:60344"/>
    </cofactor>
</comment>
<dbReference type="AlphaFoldDB" id="A0AA48HEU6"/>
<dbReference type="GO" id="GO:0009055">
    <property type="term" value="F:electron transfer activity"/>
    <property type="evidence" value="ECO:0007669"/>
    <property type="project" value="InterPro"/>
</dbReference>
<dbReference type="EMBL" id="AP027272">
    <property type="protein sequence ID" value="BDX05663.1"/>
    <property type="molecule type" value="Genomic_DNA"/>
</dbReference>
<evidence type="ECO:0000256" key="9">
    <source>
        <dbReference type="ARBA" id="ARBA00022989"/>
    </source>
</evidence>
<dbReference type="PANTHER" id="PTHR30529">
    <property type="entry name" value="CYTOCHROME B561"/>
    <property type="match status" value="1"/>
</dbReference>
<keyword evidence="9 13" id="KW-1133">Transmembrane helix</keyword>
<dbReference type="GO" id="GO:0022904">
    <property type="term" value="P:respiratory electron transport chain"/>
    <property type="evidence" value="ECO:0007669"/>
    <property type="project" value="InterPro"/>
</dbReference>
<dbReference type="InterPro" id="IPR016174">
    <property type="entry name" value="Di-haem_cyt_TM"/>
</dbReference>
<organism evidence="15 16">
    <name type="scientific">Planctobacterium marinum</name>
    <dbReference type="NCBI Taxonomy" id="1631968"/>
    <lineage>
        <taxon>Bacteria</taxon>
        <taxon>Pseudomonadati</taxon>
        <taxon>Pseudomonadota</taxon>
        <taxon>Gammaproteobacteria</taxon>
        <taxon>Alteromonadales</taxon>
        <taxon>Alteromonadaceae</taxon>
        <taxon>Planctobacterium</taxon>
    </lineage>
</organism>
<name>A0AA48HEU6_9ALTE</name>
<dbReference type="Gene3D" id="1.20.950.20">
    <property type="entry name" value="Transmembrane di-heme cytochromes, Chain C"/>
    <property type="match status" value="1"/>
</dbReference>
<proteinExistence type="inferred from homology"/>
<gene>
    <name evidence="15" type="ORF">MACH26_11840</name>
</gene>
<keyword evidence="3" id="KW-0813">Transport</keyword>
<dbReference type="InterPro" id="IPR052168">
    <property type="entry name" value="Cytochrome_b561_oxidase"/>
</dbReference>
<evidence type="ECO:0000256" key="12">
    <source>
        <dbReference type="ARBA" id="ARBA00037975"/>
    </source>
</evidence>
<evidence type="ECO:0000256" key="11">
    <source>
        <dbReference type="ARBA" id="ARBA00023136"/>
    </source>
</evidence>
<dbReference type="SUPFAM" id="SSF81342">
    <property type="entry name" value="Transmembrane di-heme cytochromes"/>
    <property type="match status" value="1"/>
</dbReference>
<dbReference type="Pfam" id="PF01292">
    <property type="entry name" value="Ni_hydr_CYTB"/>
    <property type="match status" value="1"/>
</dbReference>
<keyword evidence="16" id="KW-1185">Reference proteome</keyword>
<comment type="subcellular location">
    <subcellularLocation>
        <location evidence="2">Cell membrane</location>
        <topology evidence="2">Multi-pass membrane protein</topology>
    </subcellularLocation>
</comment>
<evidence type="ECO:0000256" key="4">
    <source>
        <dbReference type="ARBA" id="ARBA00022475"/>
    </source>
</evidence>
<dbReference type="GO" id="GO:0020037">
    <property type="term" value="F:heme binding"/>
    <property type="evidence" value="ECO:0007669"/>
    <property type="project" value="TreeGrafter"/>
</dbReference>
<dbReference type="RefSeq" id="WP_338291649.1">
    <property type="nucleotide sequence ID" value="NZ_AP027272.1"/>
</dbReference>
<sequence length="193" mass="21884">MSLRNSDNNYGSIAKWIHWLTALLFLAAYISVYYRQWFTEAQTPENWTALQLHLSFGVSIAVIVILRIVWKVTNPSPAPEPGTALEHLAAKLGHIALYAIMIIMPITGYLGTGVATEFFYLFDIPSFKDTALFAETFGKYMEFADFEKPLDFIHKDILGAWLVWLLIAGHAGAALYHHFVKQDRTLKRMTTGK</sequence>
<feature type="transmembrane region" description="Helical" evidence="13">
    <location>
        <begin position="52"/>
        <end position="70"/>
    </location>
</feature>
<evidence type="ECO:0000313" key="15">
    <source>
        <dbReference type="EMBL" id="BDX05663.1"/>
    </source>
</evidence>
<keyword evidence="5" id="KW-0349">Heme</keyword>
<evidence type="ECO:0000256" key="5">
    <source>
        <dbReference type="ARBA" id="ARBA00022617"/>
    </source>
</evidence>
<evidence type="ECO:0000256" key="7">
    <source>
        <dbReference type="ARBA" id="ARBA00022723"/>
    </source>
</evidence>
<evidence type="ECO:0000256" key="6">
    <source>
        <dbReference type="ARBA" id="ARBA00022692"/>
    </source>
</evidence>
<keyword evidence="8" id="KW-0249">Electron transport</keyword>
<evidence type="ECO:0000256" key="10">
    <source>
        <dbReference type="ARBA" id="ARBA00023004"/>
    </source>
</evidence>
<dbReference type="GO" id="GO:0005886">
    <property type="term" value="C:plasma membrane"/>
    <property type="evidence" value="ECO:0007669"/>
    <property type="project" value="UniProtKB-SubCell"/>
</dbReference>
<dbReference type="PANTHER" id="PTHR30529:SF7">
    <property type="entry name" value="CYTOCHROME B561 BACTERIAL_NI-HYDROGENASE DOMAIN-CONTAINING PROTEIN"/>
    <property type="match status" value="1"/>
</dbReference>
<feature type="transmembrane region" description="Helical" evidence="13">
    <location>
        <begin position="158"/>
        <end position="179"/>
    </location>
</feature>
<evidence type="ECO:0000259" key="14">
    <source>
        <dbReference type="Pfam" id="PF01292"/>
    </source>
</evidence>
<keyword evidence="4" id="KW-1003">Cell membrane</keyword>
<evidence type="ECO:0000256" key="1">
    <source>
        <dbReference type="ARBA" id="ARBA00001970"/>
    </source>
</evidence>
<feature type="transmembrane region" description="Helical" evidence="13">
    <location>
        <begin position="12"/>
        <end position="32"/>
    </location>
</feature>